<evidence type="ECO:0000256" key="6">
    <source>
        <dbReference type="RuleBase" id="RU363053"/>
    </source>
</evidence>
<dbReference type="AlphaFoldDB" id="A0A5J4YQK5"/>
<evidence type="ECO:0000256" key="3">
    <source>
        <dbReference type="ARBA" id="ARBA00022692"/>
    </source>
</evidence>
<reference evidence="8" key="1">
    <citation type="journal article" date="2019" name="Nat. Commun.">
        <title>Expansion of phycobilisome linker gene families in mesophilic red algae.</title>
        <authorList>
            <person name="Lee J."/>
            <person name="Kim D."/>
            <person name="Bhattacharya D."/>
            <person name="Yoon H.S."/>
        </authorList>
    </citation>
    <scope>NUCLEOTIDE SEQUENCE [LARGE SCALE GENOMIC DNA]</scope>
    <source>
        <strain evidence="8">CCMP 1328</strain>
    </source>
</reference>
<keyword evidence="3 6" id="KW-0812">Transmembrane</keyword>
<comment type="similarity">
    <text evidence="2 6">Belongs to the peroxisomal membrane protein PXMP2/4 family.</text>
</comment>
<evidence type="ECO:0000256" key="4">
    <source>
        <dbReference type="ARBA" id="ARBA00022989"/>
    </source>
</evidence>
<evidence type="ECO:0000313" key="8">
    <source>
        <dbReference type="Proteomes" id="UP000324585"/>
    </source>
</evidence>
<keyword evidence="8" id="KW-1185">Reference proteome</keyword>
<proteinExistence type="inferred from homology"/>
<dbReference type="Pfam" id="PF04117">
    <property type="entry name" value="Mpv17_PMP22"/>
    <property type="match status" value="1"/>
</dbReference>
<sequence>MATMAMSAGRNMFQAYSAALQSRPVVTKMVTSTVLSGISECAAQLIIERAARKNVSPQVLQQQQAPWYQRLNYGRIAAFAAFGGLFFAPVTHYWYQILQNRLGSVGTRVLADQALFAPLAISATFAYMLTYDGKARGGAVQRKIRNDLAPTLKMNWTVWVPTQAVNFLFVPLPFRVLVVNSVGLVWNVFLAMAAR</sequence>
<evidence type="ECO:0000256" key="1">
    <source>
        <dbReference type="ARBA" id="ARBA00004141"/>
    </source>
</evidence>
<dbReference type="Proteomes" id="UP000324585">
    <property type="component" value="Unassembled WGS sequence"/>
</dbReference>
<keyword evidence="4 6" id="KW-1133">Transmembrane helix</keyword>
<organism evidence="7 8">
    <name type="scientific">Porphyridium purpureum</name>
    <name type="common">Red alga</name>
    <name type="synonym">Porphyridium cruentum</name>
    <dbReference type="NCBI Taxonomy" id="35688"/>
    <lineage>
        <taxon>Eukaryota</taxon>
        <taxon>Rhodophyta</taxon>
        <taxon>Bangiophyceae</taxon>
        <taxon>Porphyridiales</taxon>
        <taxon>Porphyridiaceae</taxon>
        <taxon>Porphyridium</taxon>
    </lineage>
</organism>
<evidence type="ECO:0000313" key="7">
    <source>
        <dbReference type="EMBL" id="KAA8493063.1"/>
    </source>
</evidence>
<comment type="subcellular location">
    <subcellularLocation>
        <location evidence="1">Membrane</location>
        <topology evidence="1">Multi-pass membrane protein</topology>
    </subcellularLocation>
</comment>
<evidence type="ECO:0000256" key="5">
    <source>
        <dbReference type="ARBA" id="ARBA00023136"/>
    </source>
</evidence>
<dbReference type="PANTHER" id="PTHR11266">
    <property type="entry name" value="PEROXISOMAL MEMBRANE PROTEIN 2, PXMP2 MPV17"/>
    <property type="match status" value="1"/>
</dbReference>
<accession>A0A5J4YQK5</accession>
<dbReference type="EMBL" id="VRMN01000008">
    <property type="protein sequence ID" value="KAA8493063.1"/>
    <property type="molecule type" value="Genomic_DNA"/>
</dbReference>
<dbReference type="OrthoDB" id="430207at2759"/>
<evidence type="ECO:0000256" key="2">
    <source>
        <dbReference type="ARBA" id="ARBA00006824"/>
    </source>
</evidence>
<feature type="transmembrane region" description="Helical" evidence="6">
    <location>
        <begin position="115"/>
        <end position="131"/>
    </location>
</feature>
<feature type="transmembrane region" description="Helical" evidence="6">
    <location>
        <begin position="76"/>
        <end position="95"/>
    </location>
</feature>
<comment type="caution">
    <text evidence="7">The sequence shown here is derived from an EMBL/GenBank/DDBJ whole genome shotgun (WGS) entry which is preliminary data.</text>
</comment>
<dbReference type="GO" id="GO:0005737">
    <property type="term" value="C:cytoplasm"/>
    <property type="evidence" value="ECO:0007669"/>
    <property type="project" value="TreeGrafter"/>
</dbReference>
<gene>
    <name evidence="7" type="ORF">FVE85_9335</name>
</gene>
<keyword evidence="5 6" id="KW-0472">Membrane</keyword>
<dbReference type="InterPro" id="IPR007248">
    <property type="entry name" value="Mpv17_PMP22"/>
</dbReference>
<protein>
    <submittedName>
        <fullName evidence="7">Protein sym1</fullName>
    </submittedName>
</protein>
<name>A0A5J4YQK5_PORPP</name>
<dbReference type="GO" id="GO:0016020">
    <property type="term" value="C:membrane"/>
    <property type="evidence" value="ECO:0007669"/>
    <property type="project" value="UniProtKB-SubCell"/>
</dbReference>
<dbReference type="OMA" id="QHSVFAY"/>